<dbReference type="SUPFAM" id="SSF69318">
    <property type="entry name" value="Integrin alpha N-terminal domain"/>
    <property type="match status" value="1"/>
</dbReference>
<dbReference type="GO" id="GO:0005975">
    <property type="term" value="P:carbohydrate metabolic process"/>
    <property type="evidence" value="ECO:0007669"/>
    <property type="project" value="InterPro"/>
</dbReference>
<dbReference type="SUPFAM" id="SSF88713">
    <property type="entry name" value="Glycoside hydrolase/deacetylase"/>
    <property type="match status" value="1"/>
</dbReference>
<keyword evidence="1" id="KW-0732">Signal</keyword>
<evidence type="ECO:0000256" key="1">
    <source>
        <dbReference type="ARBA" id="ARBA00022729"/>
    </source>
</evidence>
<dbReference type="Gene3D" id="2.130.10.130">
    <property type="entry name" value="Integrin alpha, N-terminal"/>
    <property type="match status" value="1"/>
</dbReference>
<dbReference type="InterPro" id="IPR013517">
    <property type="entry name" value="FG-GAP"/>
</dbReference>
<dbReference type="Gene3D" id="2.40.128.340">
    <property type="match status" value="1"/>
</dbReference>
<dbReference type="EMBL" id="CP016809">
    <property type="protein sequence ID" value="ANY75707.1"/>
    <property type="molecule type" value="Genomic_DNA"/>
</dbReference>
<proteinExistence type="predicted"/>
<evidence type="ECO:0000313" key="2">
    <source>
        <dbReference type="EMBL" id="ANY75707.1"/>
    </source>
</evidence>
<sequence length="616" mass="68105">MAKALIRLEDISPGGWYETEEQQAKLLVIANELHTQSIPFHLAVIPRYIDPARGIDRSLTDLDDPVSVRFLRLLHKMVRLGASLGVHGYTHQYANATTGDGFEFAYDGCLHDCPPDDAPLAASSRRELTRSYAYRRLSLARKMMEQAGLTAVWFETPHYTASPVQRRILESCCGLMYETSPDAPNLNNAALFSPTEHSLSNGTYYVPTPLYYVAGDNIEGDVRRIRQTVQELPLTELASFFYHPYLEFPYIEPQADGTAQYGPSSPLKRIISAIKSTGRTFVHVTSFMPFIPDFRERSLPWSNGDRIHAMAGRPGSQETRQEAALLIRKLDSATWYRASLTANSLIKIDNGLCSMRPILAGWPENAGGQEMVGDVNGDGIDDIALWYPQLGQCHIALGTAEGGIRPSGVWLCAPDYADWDAYVGDFDGDGRDDLLLWNRASGLVALAFSDLHGFRQPLLQTERIQYDPDPTPALDIGDVNGDGLDDLVLWHPSSGICEVWVNQGGRFIVEGNWYGTDAPLLRGITSFRVTDVDGDGYDDLLLIDRSQGFWYVLYSSGTTFGPEARPFGPWLPGKEAVLLALDFGGSGRASLLAWSPDQSDGILDAAINTLDRDRTT</sequence>
<dbReference type="AlphaFoldDB" id="A0A1B2E722"/>
<dbReference type="InterPro" id="IPR028994">
    <property type="entry name" value="Integrin_alpha_N"/>
</dbReference>
<dbReference type="KEGG" id="pib:BBD41_25735"/>
<organism evidence="2">
    <name type="scientific">Paenibacillus ihbetae</name>
    <dbReference type="NCBI Taxonomy" id="1870820"/>
    <lineage>
        <taxon>Bacteria</taxon>
        <taxon>Bacillati</taxon>
        <taxon>Bacillota</taxon>
        <taxon>Bacilli</taxon>
        <taxon>Bacillales</taxon>
        <taxon>Paenibacillaceae</taxon>
        <taxon>Paenibacillus</taxon>
    </lineage>
</organism>
<gene>
    <name evidence="2" type="ORF">BBD41_25735</name>
</gene>
<name>A0A1B2E722_9BACL</name>
<reference evidence="2" key="1">
    <citation type="submission" date="2016-08" db="EMBL/GenBank/DDBJ databases">
        <title>Complete Genome Seqeunce of Paenibacillus sp. nov. IHBB 9852 from high altitute lake of Indian trans-Himalayas.</title>
        <authorList>
            <person name="Kiran S."/>
            <person name="Swarnkar M.K."/>
            <person name="Rana A."/>
            <person name="Tewari R."/>
            <person name="Gulati A."/>
        </authorList>
    </citation>
    <scope>NUCLEOTIDE SEQUENCE [LARGE SCALE GENOMIC DNA]</scope>
    <source>
        <strain evidence="2">IHBB 9852</strain>
    </source>
</reference>
<evidence type="ECO:0008006" key="3">
    <source>
        <dbReference type="Google" id="ProtNLM"/>
    </source>
</evidence>
<dbReference type="CDD" id="cd10923">
    <property type="entry name" value="CE4_COG5298"/>
    <property type="match status" value="1"/>
</dbReference>
<accession>A0A1B2E722</accession>
<dbReference type="PANTHER" id="PTHR46580">
    <property type="entry name" value="SENSOR KINASE-RELATED"/>
    <property type="match status" value="1"/>
</dbReference>
<dbReference type="RefSeq" id="WP_099479469.1">
    <property type="nucleotide sequence ID" value="NZ_CP016809.1"/>
</dbReference>
<dbReference type="InterPro" id="IPR018763">
    <property type="entry name" value="DUF2334"/>
</dbReference>
<protein>
    <recommendedName>
        <fullName evidence="3">DUF2334 domain-containing protein</fullName>
    </recommendedName>
</protein>
<dbReference type="InterPro" id="IPR011330">
    <property type="entry name" value="Glyco_hydro/deAcase_b/a-brl"/>
</dbReference>
<dbReference type="Pfam" id="PF10096">
    <property type="entry name" value="DUF2334"/>
    <property type="match status" value="1"/>
</dbReference>
<dbReference type="Pfam" id="PF13517">
    <property type="entry name" value="FG-GAP_3"/>
    <property type="match status" value="2"/>
</dbReference>